<evidence type="ECO:0000313" key="1">
    <source>
        <dbReference type="EMBL" id="AFH06445.1"/>
    </source>
</evidence>
<dbReference type="RefSeq" id="NP_001247127.1">
    <property type="nucleotide sequence ID" value="NM_001260198.2"/>
</dbReference>
<dbReference type="Bgee" id="FBgn0263023">
    <property type="expression patterns" value="Expressed in spermatocyte in testis and 20 other cell types or tissues"/>
</dbReference>
<reference evidence="1 3" key="3">
    <citation type="journal article" date="2002" name="Genome Biol.">
        <title>Annotation of the Drosophila melanogaster euchromatic genome: a systematic review.</title>
        <authorList>
            <person name="Misra S."/>
            <person name="Crosby M.A."/>
            <person name="Mungall C.J."/>
            <person name="Matthews B.B."/>
            <person name="Campbell K.S."/>
            <person name="Hradecky P."/>
            <person name="Huang Y."/>
            <person name="Kaminker J.S."/>
            <person name="Millburn G.H."/>
            <person name="Prochnik S.E."/>
            <person name="Smith C.D."/>
            <person name="Tupy J.L."/>
            <person name="Whitfied E.J."/>
            <person name="Bayraktaroglu L."/>
            <person name="Berman B.P."/>
            <person name="Bettencourt B.R."/>
            <person name="Celniker S.E."/>
            <person name="de Grey A.D."/>
            <person name="Drysdale R.A."/>
            <person name="Harris N.L."/>
            <person name="Richter J."/>
            <person name="Russo S."/>
            <person name="Schroeder A.J."/>
            <person name="Shu S.Q."/>
            <person name="Stapleton M."/>
            <person name="Yamada C."/>
            <person name="Ashburner M."/>
            <person name="Gelbart W.M."/>
            <person name="Rubin G.M."/>
            <person name="Lewis S.E."/>
        </authorList>
    </citation>
    <scope>GENOME REANNOTATION</scope>
    <source>
        <strain evidence="3">Berkeley</strain>
    </source>
</reference>
<dbReference type="AlphaFoldDB" id="A0A0B4K7B4"/>
<proteinExistence type="predicted"/>
<reference evidence="1 3" key="1">
    <citation type="journal article" date="2000" name="Science">
        <title>The genome sequence of Drosophila melanogaster.</title>
        <authorList>
            <person name="Adams M.D."/>
            <person name="Celniker S.E."/>
            <person name="Holt R.A."/>
            <person name="Evans C.A."/>
            <person name="Gocayne J.D."/>
            <person name="Amanatides P.G."/>
            <person name="Scherer S.E."/>
            <person name="Li P.W."/>
            <person name="Hoskins R.A."/>
            <person name="Galle R.F."/>
            <person name="George R.A."/>
            <person name="Lewis S.E."/>
            <person name="Richards S."/>
            <person name="Ashburner M."/>
            <person name="Henderson S.N."/>
            <person name="Sutton G.G."/>
            <person name="Wortman J.R."/>
            <person name="Yandell M.D."/>
            <person name="Zhang Q."/>
            <person name="Chen L.X."/>
            <person name="Brandon R.C."/>
            <person name="Rogers Y.H."/>
            <person name="Blazej R.G."/>
            <person name="Champe M."/>
            <person name="Pfeiffer B.D."/>
            <person name="Wan K.H."/>
            <person name="Doyle C."/>
            <person name="Baxter E.G."/>
            <person name="Helt G."/>
            <person name="Nelson C.R."/>
            <person name="Gabor G.L."/>
            <person name="Abril J.F."/>
            <person name="Agbayani A."/>
            <person name="An H.J."/>
            <person name="Andrews-Pfannkoch C."/>
            <person name="Baldwin D."/>
            <person name="Ballew R.M."/>
            <person name="Basu A."/>
            <person name="Baxendale J."/>
            <person name="Bayraktaroglu L."/>
            <person name="Beasley E.M."/>
            <person name="Beeson K.Y."/>
            <person name="Benos P.V."/>
            <person name="Berman B.P."/>
            <person name="Bhandari D."/>
            <person name="Bolshakov S."/>
            <person name="Borkova D."/>
            <person name="Botchan M.R."/>
            <person name="Bouck J."/>
            <person name="Brokstein P."/>
            <person name="Brottier P."/>
            <person name="Burtis K.C."/>
            <person name="Busam D.A."/>
            <person name="Butler H."/>
            <person name="Cadieu E."/>
            <person name="Center A."/>
            <person name="Chandra I."/>
            <person name="Cherry J.M."/>
            <person name="Cawley S."/>
            <person name="Dahlke C."/>
            <person name="Davenport L.B."/>
            <person name="Davies P."/>
            <person name="de Pablos B."/>
            <person name="Delcher A."/>
            <person name="Deng Z."/>
            <person name="Mays A.D."/>
            <person name="Dew I."/>
            <person name="Dietz S.M."/>
            <person name="Dodson K."/>
            <person name="Doup L.E."/>
            <person name="Downes M."/>
            <person name="Dugan-Rocha S."/>
            <person name="Dunkov B.C."/>
            <person name="Dunn P."/>
            <person name="Durbin K.J."/>
            <person name="Evangelista C.C."/>
            <person name="Ferraz C."/>
            <person name="Ferriera S."/>
            <person name="Fleischmann W."/>
            <person name="Fosler C."/>
            <person name="Gabrielian A.E."/>
            <person name="Garg N.S."/>
            <person name="Gelbart W.M."/>
            <person name="Glasser K."/>
            <person name="Glodek A."/>
            <person name="Gong F."/>
            <person name="Gorrell J.H."/>
            <person name="Gu Z."/>
            <person name="Guan P."/>
            <person name="Harris M."/>
            <person name="Harris N.L."/>
            <person name="Harvey D."/>
            <person name="Heiman T.J."/>
            <person name="Hernandez J.R."/>
            <person name="Houck J."/>
            <person name="Hostin D."/>
            <person name="Houston K.A."/>
            <person name="Howland T.J."/>
            <person name="Wei M.H."/>
            <person name="Ibegwam C."/>
            <person name="Jalali M."/>
            <person name="Kalush F."/>
            <person name="Karpen G.H."/>
            <person name="Ke Z."/>
            <person name="Kennison J.A."/>
            <person name="Ketchum K.A."/>
            <person name="Kimmel B.E."/>
            <person name="Kodira C.D."/>
            <person name="Kraft C."/>
            <person name="Kravitz S."/>
            <person name="Kulp D."/>
            <person name="Lai Z."/>
            <person name="Lasko P."/>
            <person name="Lei Y."/>
            <person name="Levitsky A.A."/>
            <person name="Li J."/>
            <person name="Li Z."/>
            <person name="Liang Y."/>
            <person name="Lin X."/>
            <person name="Liu X."/>
            <person name="Mattei B."/>
            <person name="McIntosh T.C."/>
            <person name="McLeod M.P."/>
            <person name="McPherson D."/>
            <person name="Merkulov G."/>
            <person name="Milshina N.V."/>
            <person name="Mobarry C."/>
            <person name="Morris J."/>
            <person name="Moshrefi A."/>
            <person name="Mount S.M."/>
            <person name="Moy M."/>
            <person name="Murphy B."/>
            <person name="Murphy L."/>
            <person name="Muzny D.M."/>
            <person name="Nelson D.L."/>
            <person name="Nelson D.R."/>
            <person name="Nelson K.A."/>
            <person name="Nixon K."/>
            <person name="Nusskern D.R."/>
            <person name="Pacleb J.M."/>
            <person name="Palazzolo M."/>
            <person name="Pittman G.S."/>
            <person name="Pan S."/>
            <person name="Pollard J."/>
            <person name="Puri V."/>
            <person name="Reese M.G."/>
            <person name="Reinert K."/>
            <person name="Remington K."/>
            <person name="Saunders R.D."/>
            <person name="Scheeler F."/>
            <person name="Shen H."/>
            <person name="Shue B.C."/>
            <person name="Siden-Kiamos I."/>
            <person name="Simpson M."/>
            <person name="Skupski M.P."/>
            <person name="Smith T."/>
            <person name="Spier E."/>
            <person name="Spradling A.C."/>
            <person name="Stapleton M."/>
            <person name="Strong R."/>
            <person name="Sun E."/>
            <person name="Svirskas R."/>
            <person name="Tector C."/>
            <person name="Turner R."/>
            <person name="Venter E."/>
            <person name="Wang A.H."/>
            <person name="Wang X."/>
            <person name="Wang Z.Y."/>
            <person name="Wassarman D.A."/>
            <person name="Weinstock G.M."/>
            <person name="Weissenbach J."/>
            <person name="Williams S.M."/>
            <person name="WoodageT"/>
            <person name="Worley K.C."/>
            <person name="Wu D."/>
            <person name="Yang S."/>
            <person name="Yao Q.A."/>
            <person name="Ye J."/>
            <person name="Yeh R.F."/>
            <person name="Zaveri J.S."/>
            <person name="Zhan M."/>
            <person name="Zhang G."/>
            <person name="Zhao Q."/>
            <person name="Zheng L."/>
            <person name="Zheng X.H."/>
            <person name="Zhong F.N."/>
            <person name="Zhong W."/>
            <person name="Zhou X."/>
            <person name="Zhu S."/>
            <person name="Zhu X."/>
            <person name="Smith H.O."/>
            <person name="Gibbs R.A."/>
            <person name="Myers E.W."/>
            <person name="Rubin G.M."/>
            <person name="Venter J.C."/>
        </authorList>
    </citation>
    <scope>NUCLEOTIDE SEQUENCE [LARGE SCALE GENOMIC DNA]</scope>
    <source>
        <strain evidence="3">Berkeley</strain>
    </source>
</reference>
<dbReference type="Proteomes" id="UP000000803">
    <property type="component" value="Chromosome 3R"/>
</dbReference>
<reference evidence="1 3" key="2">
    <citation type="journal article" date="2002" name="Genome Biol.">
        <title>Finishing a whole-genome shotgun: release 3 of the Drosophila melanogaster euchromatic genome sequence.</title>
        <authorList>
            <person name="Celniker S.E."/>
            <person name="Wheeler D.A."/>
            <person name="Kronmiller B."/>
            <person name="Carlson J.W."/>
            <person name="Halpern A."/>
            <person name="Patel S."/>
            <person name="Adams M."/>
            <person name="Champe M."/>
            <person name="Dugan S.P."/>
            <person name="Frise E."/>
            <person name="Hodgson A."/>
            <person name="George R.A."/>
            <person name="Hoskins R.A."/>
            <person name="Laverty T."/>
            <person name="Muzny D.M."/>
            <person name="Nelson C.R."/>
            <person name="Pacleb J.M."/>
            <person name="Park S."/>
            <person name="Pfeiffer B.D."/>
            <person name="Richards S."/>
            <person name="Sodergren E.J."/>
            <person name="Svirskas R."/>
            <person name="Tabor P.E."/>
            <person name="Wan K."/>
            <person name="Stapleton M."/>
            <person name="Sutton G.G."/>
            <person name="Venter C."/>
            <person name="Weinstock G."/>
            <person name="Scherer S.E."/>
            <person name="Myers E.W."/>
            <person name="Gibbs R.A."/>
            <person name="Rubin G.M."/>
        </authorList>
    </citation>
    <scope>NUCLEOTIDE SEQUENCE [LARGE SCALE GENOMIC DNA]</scope>
    <source>
        <strain evidence="3">Berkeley</strain>
    </source>
</reference>
<reference evidence="1 3" key="8">
    <citation type="journal article" date="2007" name="Science">
        <title>Sequence finishing and mapping of Drosophila melanogaster heterochromatin.</title>
        <authorList>
            <person name="Hoskins R.A."/>
            <person name="Carlson J.W."/>
            <person name="Kennedy C."/>
            <person name="Acevedo D."/>
            <person name="Evans-Holm M."/>
            <person name="Frise E."/>
            <person name="Wan K.H."/>
            <person name="Park S."/>
            <person name="Mendez-Lago M."/>
            <person name="Rossi F."/>
            <person name="Villasante A."/>
            <person name="Dimitri P."/>
            <person name="Karpen G.H."/>
            <person name="Celniker S.E."/>
        </authorList>
    </citation>
    <scope>NUCLEOTIDE SEQUENCE [LARGE SCALE GENOMIC DNA]</scope>
    <source>
        <strain evidence="3">Berkeley</strain>
    </source>
</reference>
<dbReference type="VEuPathDB" id="VectorBase:FBgn0263023"/>
<sequence length="172" mass="19648">MIPAKTETEAPCIKDPKEIEAKPAENMEIIHKTIVEDKKHKDPKEIEAKPAEAMESAAKMFVKDKKHMEQMLALSTIPLRMDQQIQCIKTIQQELLKLHLKQVMLLDGCTELLHELKAVQPTDENEEIKVLETFREVKSKLSGVFEHYLPAQLSILKQESKISQVSAEIIPK</sequence>
<dbReference type="ExpressionAtlas" id="A0A0B4K7B4">
    <property type="expression patterns" value="baseline and differential"/>
</dbReference>
<reference evidence="1 3" key="9">
    <citation type="journal article" date="2015" name="G3 (Bethesda)">
        <title>Gene Model Annotations for Drosophila melanogaster: Impact of High-Throughput Data.</title>
        <authorList>
            <consortium name="FlyBase Consortium"/>
            <person name="Matthews B.B."/>
            <person name="Dos Santos G."/>
            <person name="Crosby M.A."/>
            <person name="Emmert D.B."/>
            <person name="St Pierre S.E."/>
            <person name="Gramates L.S."/>
            <person name="Zhou P."/>
            <person name="Schroeder A.J."/>
            <person name="Falls K."/>
            <person name="Strelets V."/>
            <person name="Russo S.M."/>
            <person name="Gelbart W.M."/>
            <person name="null"/>
        </authorList>
    </citation>
    <scope>NUCLEOTIDE SEQUENCE [LARGE SCALE GENOMIC DNA]</scope>
    <source>
        <strain evidence="3">Berkeley</strain>
    </source>
</reference>
<reference evidence="1 3" key="11">
    <citation type="journal article" date="2015" name="Genome Res.">
        <title>The Release 6 reference sequence of the Drosophila melanogaster genome.</title>
        <authorList>
            <person name="Hoskins R.A."/>
            <person name="Carlson J.W."/>
            <person name="Wan K.H."/>
            <person name="Park S."/>
            <person name="Mendez I."/>
            <person name="Galle S.E."/>
            <person name="Booth B.W."/>
            <person name="Pfeiffer B.D."/>
            <person name="George R.A."/>
            <person name="Svirskas R."/>
            <person name="Krzywinski M."/>
            <person name="Schein J."/>
            <person name="Accardo M.C."/>
            <person name="Damia E."/>
            <person name="Messina G."/>
            <person name="Mendez-Lago M."/>
            <person name="de Pablos B."/>
            <person name="Demakova O.V."/>
            <person name="Andreyeva E.N."/>
            <person name="Boldyreva L.V."/>
            <person name="Marra M."/>
            <person name="Carvalho A.B."/>
            <person name="Dimitri P."/>
            <person name="Villasante A."/>
            <person name="Zhimulev I.F."/>
            <person name="Rubin G.M."/>
            <person name="Karpen G.H."/>
            <person name="Celniker S.E."/>
        </authorList>
    </citation>
    <scope>NUCLEOTIDE SEQUENCE [LARGE SCALE GENOMIC DNA]</scope>
    <source>
        <strain evidence="3">Berkeley</strain>
    </source>
</reference>
<reference evidence="1 3" key="4">
    <citation type="journal article" date="2002" name="Genome Biol.">
        <title>The transposable elements of the Drosophila melanogaster euchromatin: a genomics perspective.</title>
        <authorList>
            <person name="Kaminker J.S."/>
            <person name="Bergman C.M."/>
            <person name="Kronmiller B."/>
            <person name="Carlson J."/>
            <person name="Svirskas R."/>
            <person name="Patel S."/>
            <person name="Frise E."/>
            <person name="Wheeler D.A."/>
            <person name="Lewis S.E."/>
            <person name="Rubin G.M."/>
            <person name="Ashburner M."/>
            <person name="Celniker S.E."/>
        </authorList>
    </citation>
    <scope>NUCLEOTIDE SEQUENCE [LARGE SCALE GENOMIC DNA]</scope>
    <source>
        <strain evidence="3">Berkeley</strain>
    </source>
</reference>
<dbReference type="FlyBase" id="FBgn0263023">
    <property type="gene designation" value="CG43318"/>
</dbReference>
<reference evidence="1 3" key="10">
    <citation type="journal article" date="2015" name="G3 (Bethesda)">
        <title>Gene Model Annotations for Drosophila melanogaster: The Rule-Benders.</title>
        <authorList>
            <consortium name="FlyBase Consortium"/>
            <person name="Crosby M.A."/>
            <person name="Gramates L.S."/>
            <person name="Dos Santos G."/>
            <person name="Matthews B.B."/>
            <person name="St Pierre S.E."/>
            <person name="Zhou P."/>
            <person name="Schroeder A.J."/>
            <person name="Falls K."/>
            <person name="Emmert D.B."/>
            <person name="Russo S.M."/>
            <person name="Gelbart W.M."/>
            <person name="null"/>
        </authorList>
    </citation>
    <scope>NUCLEOTIDE SEQUENCE [LARGE SCALE GENOMIC DNA]</scope>
    <source>
        <strain evidence="3">Berkeley</strain>
    </source>
</reference>
<reference evidence="1 3" key="6">
    <citation type="journal article" date="2005" name="PLoS Comput. Biol.">
        <title>Combined evidence annotation of transposable elements in genome sequences.</title>
        <authorList>
            <person name="Quesneville H."/>
            <person name="Bergman C.M."/>
            <person name="Andrieu O."/>
            <person name="Autard D."/>
            <person name="Nouaud D."/>
            <person name="Ashburner M."/>
            <person name="Anxolabehere D."/>
        </authorList>
    </citation>
    <scope>NUCLEOTIDE SEQUENCE [LARGE SCALE GENOMIC DNA]</scope>
    <source>
        <strain evidence="3">Berkeley</strain>
    </source>
</reference>
<organism evidence="1 3">
    <name type="scientific">Drosophila melanogaster</name>
    <name type="common">Fruit fly</name>
    <dbReference type="NCBI Taxonomy" id="7227"/>
    <lineage>
        <taxon>Eukaryota</taxon>
        <taxon>Metazoa</taxon>
        <taxon>Ecdysozoa</taxon>
        <taxon>Arthropoda</taxon>
        <taxon>Hexapoda</taxon>
        <taxon>Insecta</taxon>
        <taxon>Pterygota</taxon>
        <taxon>Neoptera</taxon>
        <taxon>Endopterygota</taxon>
        <taxon>Diptera</taxon>
        <taxon>Brachycera</taxon>
        <taxon>Muscomorpha</taxon>
        <taxon>Ephydroidea</taxon>
        <taxon>Drosophilidae</taxon>
        <taxon>Drosophila</taxon>
        <taxon>Sophophora</taxon>
    </lineage>
</organism>
<protein>
    <submittedName>
        <fullName evidence="1">Uncharacterized protein</fullName>
    </submittedName>
</protein>
<accession>A0A0B4K7B4</accession>
<dbReference type="OrthoDB" id="7867182at2759"/>
<gene>
    <name evidence="1" type="primary">Dmel\CG43318</name>
    <name evidence="1" type="synonym">CG14876</name>
    <name evidence="1 2" type="ORF">CG43318</name>
    <name evidence="1" type="ORF">Dmel_CG43318</name>
</gene>
<evidence type="ECO:0000313" key="2">
    <source>
        <dbReference type="FlyBase" id="FBgn0263023"/>
    </source>
</evidence>
<evidence type="ECO:0000313" key="3">
    <source>
        <dbReference type="Proteomes" id="UP000000803"/>
    </source>
</evidence>
<reference evidence="1 3" key="5">
    <citation type="journal article" date="2002" name="Genome Biol.">
        <title>Heterochromatic sequences in a Drosophila whole-genome shotgun assembly.</title>
        <authorList>
            <person name="Hoskins R.A."/>
            <person name="Smith C.D."/>
            <person name="Carlson J.W."/>
            <person name="Carvalho A.B."/>
            <person name="Halpern A."/>
            <person name="Kaminker J.S."/>
            <person name="Kennedy C."/>
            <person name="Mungall C.J."/>
            <person name="Sullivan B.A."/>
            <person name="Sutton G.G."/>
            <person name="Yasuhara J.C."/>
            <person name="Wakimoto B.T."/>
            <person name="Myers E.W."/>
            <person name="Celniker S.E."/>
            <person name="Rubin G.M."/>
            <person name="Karpen G.H."/>
        </authorList>
    </citation>
    <scope>NUCLEOTIDE SEQUENCE [LARGE SCALE GENOMIC DNA]</scope>
    <source>
        <strain evidence="3">Berkeley</strain>
    </source>
</reference>
<dbReference type="GeneID" id="12798422"/>
<dbReference type="BioGRID-ORCS" id="12798422">
    <property type="hits" value="0 hits in 1 CRISPR screen"/>
</dbReference>
<dbReference type="KEGG" id="dme:Dmel_CG43318"/>
<dbReference type="SMR" id="A0A0B4K7B4"/>
<dbReference type="EMBL" id="AE014297">
    <property type="protein sequence ID" value="AFH06445.1"/>
    <property type="molecule type" value="Genomic_DNA"/>
</dbReference>
<dbReference type="AGR" id="FB:FBgn0263023"/>
<dbReference type="PaxDb" id="7227-FBpp0297758"/>
<reference evidence="1 3" key="7">
    <citation type="journal article" date="2007" name="Science">
        <title>The Release 5.1 annotation of Drosophila melanogaster heterochromatin.</title>
        <authorList>
            <person name="Smith C.D."/>
            <person name="Shu S."/>
            <person name="Mungall C.J."/>
            <person name="Karpen G.H."/>
        </authorList>
    </citation>
    <scope>NUCLEOTIDE SEQUENCE [LARGE SCALE GENOMIC DNA]</scope>
    <source>
        <strain evidence="3">Berkeley</strain>
    </source>
</reference>
<name>A0A0B4K7B4_DROME</name>
<dbReference type="InParanoid" id="A0A0B4K7B4"/>
<dbReference type="PhylomeDB" id="A0A0B4K7B4"/>
<keyword evidence="3" id="KW-1185">Reference proteome</keyword>